<dbReference type="PANTHER" id="PTHR13019:SF7">
    <property type="entry name" value="GOLGI APPARATUS MEMBRANE PROTEIN TVP23"/>
    <property type="match status" value="1"/>
</dbReference>
<evidence type="ECO:0000256" key="3">
    <source>
        <dbReference type="ARBA" id="ARBA00022692"/>
    </source>
</evidence>
<evidence type="ECO:0000313" key="8">
    <source>
        <dbReference type="Proteomes" id="UP001149090"/>
    </source>
</evidence>
<dbReference type="GO" id="GO:0000139">
    <property type="term" value="C:Golgi membrane"/>
    <property type="evidence" value="ECO:0007669"/>
    <property type="project" value="TreeGrafter"/>
</dbReference>
<dbReference type="PANTHER" id="PTHR13019">
    <property type="entry name" value="GOLGI APPARATUS MEMBRANE PROTEIN TVP23"/>
    <property type="match status" value="1"/>
</dbReference>
<evidence type="ECO:0000256" key="5">
    <source>
        <dbReference type="ARBA" id="ARBA00023136"/>
    </source>
</evidence>
<proteinExistence type="inferred from homology"/>
<dbReference type="Proteomes" id="UP001149090">
    <property type="component" value="Unassembled WGS sequence"/>
</dbReference>
<keyword evidence="4 6" id="KW-1133">Transmembrane helix</keyword>
<keyword evidence="8" id="KW-1185">Reference proteome</keyword>
<gene>
    <name evidence="7" type="ORF">M0811_04498</name>
</gene>
<dbReference type="InterPro" id="IPR008564">
    <property type="entry name" value="TVP23-like"/>
</dbReference>
<protein>
    <recommendedName>
        <fullName evidence="6">Golgi apparatus membrane protein TVP23 homolog</fullName>
    </recommendedName>
</protein>
<evidence type="ECO:0000256" key="1">
    <source>
        <dbReference type="ARBA" id="ARBA00004141"/>
    </source>
</evidence>
<name>A0A9Q0LU80_ANAIG</name>
<feature type="transmembrane region" description="Helical" evidence="6">
    <location>
        <begin position="146"/>
        <end position="167"/>
    </location>
</feature>
<evidence type="ECO:0000256" key="6">
    <source>
        <dbReference type="RuleBase" id="RU361206"/>
    </source>
</evidence>
<keyword evidence="5 6" id="KW-0472">Membrane</keyword>
<evidence type="ECO:0000256" key="2">
    <source>
        <dbReference type="ARBA" id="ARBA00005467"/>
    </source>
</evidence>
<organism evidence="7 8">
    <name type="scientific">Anaeramoeba ignava</name>
    <name type="common">Anaerobic marine amoeba</name>
    <dbReference type="NCBI Taxonomy" id="1746090"/>
    <lineage>
        <taxon>Eukaryota</taxon>
        <taxon>Metamonada</taxon>
        <taxon>Anaeramoebidae</taxon>
        <taxon>Anaeramoeba</taxon>
    </lineage>
</organism>
<evidence type="ECO:0000256" key="4">
    <source>
        <dbReference type="ARBA" id="ARBA00022989"/>
    </source>
</evidence>
<dbReference type="Pfam" id="PF05832">
    <property type="entry name" value="DUF846"/>
    <property type="match status" value="1"/>
</dbReference>
<sequence length="209" mass="24117">MDQDLESQPFISQELGDDFNDQETQTKTTKSNKIVIIFHLLFKTIALITYLIASSFVNSFSVIFMFIVVLLSIDFWVVKNISGRKLVGLRWWNEIDSDGNSKWIFESKPKAENSNKTDSIAFWFTQFIFLGAWLLFEFLSVLKLNFLWGTVCLIAIVLAVTNIWGYAKCEKDSRKKIQQFATRTFVPAAFSTLAGFFDENENQNENDNQ</sequence>
<accession>A0A9Q0LU80</accession>
<keyword evidence="3 6" id="KW-0812">Transmembrane</keyword>
<dbReference type="EMBL" id="JAPDFW010000044">
    <property type="protein sequence ID" value="KAJ5078775.1"/>
    <property type="molecule type" value="Genomic_DNA"/>
</dbReference>
<feature type="transmembrane region" description="Helical" evidence="6">
    <location>
        <begin position="34"/>
        <end position="53"/>
    </location>
</feature>
<comment type="subcellular location">
    <subcellularLocation>
        <location evidence="1 6">Membrane</location>
        <topology evidence="1 6">Multi-pass membrane protein</topology>
    </subcellularLocation>
</comment>
<dbReference type="GO" id="GO:0016192">
    <property type="term" value="P:vesicle-mediated transport"/>
    <property type="evidence" value="ECO:0007669"/>
    <property type="project" value="TreeGrafter"/>
</dbReference>
<dbReference type="OMA" id="FEWMIVA"/>
<dbReference type="OrthoDB" id="2151161at2759"/>
<feature type="transmembrane region" description="Helical" evidence="6">
    <location>
        <begin position="59"/>
        <end position="78"/>
    </location>
</feature>
<evidence type="ECO:0000313" key="7">
    <source>
        <dbReference type="EMBL" id="KAJ5078775.1"/>
    </source>
</evidence>
<reference evidence="7" key="1">
    <citation type="submission" date="2022-10" db="EMBL/GenBank/DDBJ databases">
        <title>Novel sulphate-reducing endosymbionts in the free-living metamonad Anaeramoeba.</title>
        <authorList>
            <person name="Jerlstrom-Hultqvist J."/>
            <person name="Cepicka I."/>
            <person name="Gallot-Lavallee L."/>
            <person name="Salas-Leiva D."/>
            <person name="Curtis B.A."/>
            <person name="Zahonova K."/>
            <person name="Pipaliya S."/>
            <person name="Dacks J."/>
            <person name="Roger A.J."/>
        </authorList>
    </citation>
    <scope>NUCLEOTIDE SEQUENCE</scope>
    <source>
        <strain evidence="7">BMAN</strain>
    </source>
</reference>
<dbReference type="GO" id="GO:0009306">
    <property type="term" value="P:protein secretion"/>
    <property type="evidence" value="ECO:0007669"/>
    <property type="project" value="TreeGrafter"/>
</dbReference>
<feature type="transmembrane region" description="Helical" evidence="6">
    <location>
        <begin position="120"/>
        <end position="140"/>
    </location>
</feature>
<comment type="caution">
    <text evidence="7">The sequence shown here is derived from an EMBL/GenBank/DDBJ whole genome shotgun (WGS) entry which is preliminary data.</text>
</comment>
<comment type="similarity">
    <text evidence="2 6">Belongs to the TVP23 family.</text>
</comment>
<dbReference type="AlphaFoldDB" id="A0A9Q0LU80"/>